<accession>A0A1W1ZC54</accession>
<evidence type="ECO:0008006" key="4">
    <source>
        <dbReference type="Google" id="ProtNLM"/>
    </source>
</evidence>
<dbReference type="RefSeq" id="WP_235866511.1">
    <property type="nucleotide sequence ID" value="NZ_FWYD01000001.1"/>
</dbReference>
<feature type="signal peptide" evidence="1">
    <location>
        <begin position="1"/>
        <end position="22"/>
    </location>
</feature>
<proteinExistence type="predicted"/>
<dbReference type="STRING" id="1387277.SAMN06295998_101436"/>
<keyword evidence="3" id="KW-1185">Reference proteome</keyword>
<organism evidence="2 3">
    <name type="scientific">Primorskyibacter flagellatus</name>
    <dbReference type="NCBI Taxonomy" id="1387277"/>
    <lineage>
        <taxon>Bacteria</taxon>
        <taxon>Pseudomonadati</taxon>
        <taxon>Pseudomonadota</taxon>
        <taxon>Alphaproteobacteria</taxon>
        <taxon>Rhodobacterales</taxon>
        <taxon>Roseobacteraceae</taxon>
        <taxon>Primorskyibacter</taxon>
    </lineage>
</organism>
<keyword evidence="1" id="KW-0732">Signal</keyword>
<evidence type="ECO:0000313" key="2">
    <source>
        <dbReference type="EMBL" id="SMC45862.1"/>
    </source>
</evidence>
<reference evidence="2 3" key="1">
    <citation type="submission" date="2017-04" db="EMBL/GenBank/DDBJ databases">
        <authorList>
            <person name="Afonso C.L."/>
            <person name="Miller P.J."/>
            <person name="Scott M.A."/>
            <person name="Spackman E."/>
            <person name="Goraichik I."/>
            <person name="Dimitrov K.M."/>
            <person name="Suarez D.L."/>
            <person name="Swayne D.E."/>
        </authorList>
    </citation>
    <scope>NUCLEOTIDE SEQUENCE [LARGE SCALE GENOMIC DNA]</scope>
    <source>
        <strain evidence="2 3">CGMCC 1.12644</strain>
    </source>
</reference>
<evidence type="ECO:0000313" key="3">
    <source>
        <dbReference type="Proteomes" id="UP000192330"/>
    </source>
</evidence>
<feature type="chain" id="PRO_5013094189" description="Excinuclease ABC subunit A" evidence="1">
    <location>
        <begin position="23"/>
        <end position="119"/>
    </location>
</feature>
<dbReference type="Proteomes" id="UP000192330">
    <property type="component" value="Unassembled WGS sequence"/>
</dbReference>
<evidence type="ECO:0000256" key="1">
    <source>
        <dbReference type="SAM" id="SignalP"/>
    </source>
</evidence>
<sequence>MHMKLAAIAMLAGLMTVGTASAGLAGPKACPPGLTKKSPACVPPGLAKKQGIRDDDHDRYHYRVGEVVRRGDYIIIREPGRYGLDPSDTYYRVGDQVLRVDRETREVLDLIGAVAAILD</sequence>
<gene>
    <name evidence="2" type="ORF">SAMN06295998_101436</name>
</gene>
<name>A0A1W1ZC54_9RHOB</name>
<dbReference type="AlphaFoldDB" id="A0A1W1ZC54"/>
<protein>
    <recommendedName>
        <fullName evidence="4">Excinuclease ABC subunit A</fullName>
    </recommendedName>
</protein>
<dbReference type="EMBL" id="FWYD01000001">
    <property type="protein sequence ID" value="SMC45862.1"/>
    <property type="molecule type" value="Genomic_DNA"/>
</dbReference>
<dbReference type="Gene3D" id="3.10.450.160">
    <property type="entry name" value="inner membrane protein cigr"/>
    <property type="match status" value="1"/>
</dbReference>